<feature type="transmembrane region" description="Helical" evidence="7">
    <location>
        <begin position="284"/>
        <end position="306"/>
    </location>
</feature>
<feature type="transmembrane region" description="Helical" evidence="7">
    <location>
        <begin position="220"/>
        <end position="244"/>
    </location>
</feature>
<evidence type="ECO:0000256" key="7">
    <source>
        <dbReference type="SAM" id="Phobius"/>
    </source>
</evidence>
<evidence type="ECO:0000256" key="2">
    <source>
        <dbReference type="ARBA" id="ARBA00022448"/>
    </source>
</evidence>
<dbReference type="PANTHER" id="PTHR23517">
    <property type="entry name" value="RESISTANCE PROTEIN MDTM, PUTATIVE-RELATED-RELATED"/>
    <property type="match status" value="1"/>
</dbReference>
<dbReference type="RefSeq" id="WP_205737965.1">
    <property type="nucleotide sequence ID" value="NZ_CP018632.1"/>
</dbReference>
<evidence type="ECO:0000256" key="4">
    <source>
        <dbReference type="ARBA" id="ARBA00022692"/>
    </source>
</evidence>
<keyword evidence="10" id="KW-1185">Reference proteome</keyword>
<feature type="transmembrane region" description="Helical" evidence="7">
    <location>
        <begin position="349"/>
        <end position="372"/>
    </location>
</feature>
<sequence>MNDSNQSTPAALLPRERRAAWSLSLIYMIRMVGLFIVLPVFSLFGDHYTDSTPFLIGLAIGIYGLLQACLQIPFGMLSDRIGRKKVVTIGLLLLALGSVVAASSESIYGVIIGRTLQGSGAIAAALMALAADLTRDEQRTKVMASIGASIGFAFILALILGPLLIGWFSINGLFWLTAASALVAILLLHTVVPNPDRCHYSADTGANLTTMKRLFHHPQLVRLDISIFMLHLMITAIFFAVPLGLRDAGMQSDRQWLIYLPAVVLSFAVMIPLIIWGERKAMRAVLLLCITGMALTQLLFAGPLIMGIDASVLLLFLGITVFFCFMNTLEALLPSLVSRLAPAAAKGSAMGIYSTSQFMGSFVGGVGAGWLYGTVGPVGLFATMAVLCVVWLLLLAGFEPPRKMATHRRALSDAERHSTQELLAELKSTPGVEEVVIAMDEGVAYLKVDKARFEQPGPVGEL</sequence>
<evidence type="ECO:0000256" key="6">
    <source>
        <dbReference type="ARBA" id="ARBA00023136"/>
    </source>
</evidence>
<feature type="transmembrane region" description="Helical" evidence="7">
    <location>
        <begin position="110"/>
        <end position="130"/>
    </location>
</feature>
<keyword evidence="2" id="KW-0813">Transport</keyword>
<evidence type="ECO:0000256" key="3">
    <source>
        <dbReference type="ARBA" id="ARBA00022475"/>
    </source>
</evidence>
<evidence type="ECO:0000259" key="8">
    <source>
        <dbReference type="PROSITE" id="PS50850"/>
    </source>
</evidence>
<dbReference type="Gene3D" id="3.30.70.100">
    <property type="match status" value="1"/>
</dbReference>
<dbReference type="GO" id="GO:0022857">
    <property type="term" value="F:transmembrane transporter activity"/>
    <property type="evidence" value="ECO:0007669"/>
    <property type="project" value="InterPro"/>
</dbReference>
<reference evidence="9 10" key="1">
    <citation type="submission" date="2016-12" db="EMBL/GenBank/DDBJ databases">
        <authorList>
            <person name="Song W.-J."/>
            <person name="Kurnit D.M."/>
        </authorList>
    </citation>
    <scope>NUCLEOTIDE SEQUENCE [LARGE SCALE GENOMIC DNA]</scope>
    <source>
        <strain evidence="9 10">IMCC3135</strain>
    </source>
</reference>
<dbReference type="PROSITE" id="PS50850">
    <property type="entry name" value="MFS"/>
    <property type="match status" value="1"/>
</dbReference>
<protein>
    <submittedName>
        <fullName evidence="9">Inner membrane transport protein YajR</fullName>
    </submittedName>
</protein>
<feature type="transmembrane region" description="Helical" evidence="7">
    <location>
        <begin position="54"/>
        <end position="74"/>
    </location>
</feature>
<accession>A0A2Z2NKP3</accession>
<feature type="transmembrane region" description="Helical" evidence="7">
    <location>
        <begin position="20"/>
        <end position="42"/>
    </location>
</feature>
<dbReference type="Gene3D" id="1.20.1250.20">
    <property type="entry name" value="MFS general substrate transporter like domains"/>
    <property type="match status" value="1"/>
</dbReference>
<dbReference type="EMBL" id="CP018632">
    <property type="protein sequence ID" value="ASJ71876.1"/>
    <property type="molecule type" value="Genomic_DNA"/>
</dbReference>
<proteinExistence type="predicted"/>
<evidence type="ECO:0000256" key="5">
    <source>
        <dbReference type="ARBA" id="ARBA00022989"/>
    </source>
</evidence>
<comment type="subcellular location">
    <subcellularLocation>
        <location evidence="1">Cell membrane</location>
        <topology evidence="1">Multi-pass membrane protein</topology>
    </subcellularLocation>
</comment>
<evidence type="ECO:0000313" key="9">
    <source>
        <dbReference type="EMBL" id="ASJ71876.1"/>
    </source>
</evidence>
<dbReference type="Proteomes" id="UP000250079">
    <property type="component" value="Chromosome"/>
</dbReference>
<dbReference type="CDD" id="cd17472">
    <property type="entry name" value="MFS_YajR_like"/>
    <property type="match status" value="1"/>
</dbReference>
<dbReference type="InterPro" id="IPR050171">
    <property type="entry name" value="MFS_Transporters"/>
</dbReference>
<dbReference type="InterPro" id="IPR011701">
    <property type="entry name" value="MFS"/>
</dbReference>
<keyword evidence="6 7" id="KW-0472">Membrane</keyword>
<dbReference type="Pfam" id="PF07690">
    <property type="entry name" value="MFS_1"/>
    <property type="match status" value="1"/>
</dbReference>
<evidence type="ECO:0000256" key="1">
    <source>
        <dbReference type="ARBA" id="ARBA00004651"/>
    </source>
</evidence>
<keyword evidence="5 7" id="KW-1133">Transmembrane helix</keyword>
<feature type="transmembrane region" description="Helical" evidence="7">
    <location>
        <begin position="142"/>
        <end position="167"/>
    </location>
</feature>
<dbReference type="SUPFAM" id="SSF103473">
    <property type="entry name" value="MFS general substrate transporter"/>
    <property type="match status" value="1"/>
</dbReference>
<dbReference type="InterPro" id="IPR036259">
    <property type="entry name" value="MFS_trans_sf"/>
</dbReference>
<feature type="transmembrane region" description="Helical" evidence="7">
    <location>
        <begin position="256"/>
        <end position="277"/>
    </location>
</feature>
<feature type="transmembrane region" description="Helical" evidence="7">
    <location>
        <begin position="378"/>
        <end position="398"/>
    </location>
</feature>
<keyword evidence="4 7" id="KW-0812">Transmembrane</keyword>
<keyword evidence="3" id="KW-1003">Cell membrane</keyword>
<name>A0A2Z2NKP3_9GAMM</name>
<dbReference type="GO" id="GO:0005886">
    <property type="term" value="C:plasma membrane"/>
    <property type="evidence" value="ECO:0007669"/>
    <property type="project" value="UniProtKB-SubCell"/>
</dbReference>
<dbReference type="InterPro" id="IPR020846">
    <property type="entry name" value="MFS_dom"/>
</dbReference>
<feature type="transmembrane region" description="Helical" evidence="7">
    <location>
        <begin position="312"/>
        <end position="337"/>
    </location>
</feature>
<organism evidence="9 10">
    <name type="scientific">Granulosicoccus antarcticus IMCC3135</name>
    <dbReference type="NCBI Taxonomy" id="1192854"/>
    <lineage>
        <taxon>Bacteria</taxon>
        <taxon>Pseudomonadati</taxon>
        <taxon>Pseudomonadota</taxon>
        <taxon>Gammaproteobacteria</taxon>
        <taxon>Chromatiales</taxon>
        <taxon>Granulosicoccaceae</taxon>
        <taxon>Granulosicoccus</taxon>
    </lineage>
</organism>
<feature type="transmembrane region" description="Helical" evidence="7">
    <location>
        <begin position="86"/>
        <end position="104"/>
    </location>
</feature>
<dbReference type="AlphaFoldDB" id="A0A2Z2NKP3"/>
<gene>
    <name evidence="9" type="primary">yajR</name>
    <name evidence="9" type="ORF">IMCC3135_08890</name>
</gene>
<feature type="domain" description="Major facilitator superfamily (MFS) profile" evidence="8">
    <location>
        <begin position="19"/>
        <end position="403"/>
    </location>
</feature>
<evidence type="ECO:0000313" key="10">
    <source>
        <dbReference type="Proteomes" id="UP000250079"/>
    </source>
</evidence>
<dbReference type="KEGG" id="gai:IMCC3135_08890"/>
<dbReference type="PANTHER" id="PTHR23517:SF2">
    <property type="entry name" value="MULTIDRUG RESISTANCE PROTEIN MDTH"/>
    <property type="match status" value="1"/>
</dbReference>
<feature type="transmembrane region" description="Helical" evidence="7">
    <location>
        <begin position="173"/>
        <end position="192"/>
    </location>
</feature>